<proteinExistence type="predicted"/>
<name>A0A2W5SYX8_9BACT</name>
<reference evidence="1 2" key="1">
    <citation type="submission" date="2017-08" db="EMBL/GenBank/DDBJ databases">
        <title>Infants hospitalized years apart are colonized by the same room-sourced microbial strains.</title>
        <authorList>
            <person name="Brooks B."/>
            <person name="Olm M.R."/>
            <person name="Firek B.A."/>
            <person name="Baker R."/>
            <person name="Thomas B.C."/>
            <person name="Morowitz M.J."/>
            <person name="Banfield J.F."/>
        </authorList>
    </citation>
    <scope>NUCLEOTIDE SEQUENCE [LARGE SCALE GENOMIC DNA]</scope>
    <source>
        <strain evidence="1">S2_003_000_R2_14</strain>
    </source>
</reference>
<gene>
    <name evidence="1" type="ORF">DI536_24530</name>
</gene>
<evidence type="ECO:0000313" key="2">
    <source>
        <dbReference type="Proteomes" id="UP000249061"/>
    </source>
</evidence>
<dbReference type="AlphaFoldDB" id="A0A2W5SYX8"/>
<sequence>MTSLLVVAVLAAAPLNVGPDFQGFEQTFALKTDSDLGKKGMNDCGFSQTTSAPVLSFVVAGKPDGLVLELTKTVAGAVLTRGRQHLCLEPGSLRIDDAGTYELYLLDHREHPYVTNARVRLYLERVAAKQSAASVSTRKVPVLPTGPNPIRVKFDPKAPEFAPEVAGVPCAKVRVQPVAQLVVSQASRYRITGVERDRFVVRGDECLELEEAVDLEAGAWALWIEVFPHETELVITDTERGMDLATSGEAPRVKLASLPAAVRVKAAKEQARDAYAPCEQGARTPSFVIEPGEGVTFHLRAAGGFRDVSFDVFGDGGDECGKDSLELTDATRSFVFVSAPEAREVMVLMSDGKGVRPFWSPAEVPSGLPIDQRVVSFHYPFWRDSSASLPPALPLFVTAPAGLFVFLTTPINDVPVNEPLLLISHDGRSAGVLRASVVTHQLPADLSFPKLKVPAPAKTTDEAWSAAGPLETARVDAWLQVEAAWKRCIHGYMAKHDPAWNLKNVEFYYVRSGLNVSDVVYGNAKRACHEAKFKKDGEAFIKAINASQAKLVTTLPDVLRARLKR</sequence>
<protein>
    <submittedName>
        <fullName evidence="1">Uncharacterized protein</fullName>
    </submittedName>
</protein>
<comment type="caution">
    <text evidence="1">The sequence shown here is derived from an EMBL/GenBank/DDBJ whole genome shotgun (WGS) entry which is preliminary data.</text>
</comment>
<dbReference type="EMBL" id="QFQP01000024">
    <property type="protein sequence ID" value="PZR08669.1"/>
    <property type="molecule type" value="Genomic_DNA"/>
</dbReference>
<evidence type="ECO:0000313" key="1">
    <source>
        <dbReference type="EMBL" id="PZR08669.1"/>
    </source>
</evidence>
<accession>A0A2W5SYX8</accession>
<organism evidence="1 2">
    <name type="scientific">Archangium gephyra</name>
    <dbReference type="NCBI Taxonomy" id="48"/>
    <lineage>
        <taxon>Bacteria</taxon>
        <taxon>Pseudomonadati</taxon>
        <taxon>Myxococcota</taxon>
        <taxon>Myxococcia</taxon>
        <taxon>Myxococcales</taxon>
        <taxon>Cystobacterineae</taxon>
        <taxon>Archangiaceae</taxon>
        <taxon>Archangium</taxon>
    </lineage>
</organism>
<dbReference type="Proteomes" id="UP000249061">
    <property type="component" value="Unassembled WGS sequence"/>
</dbReference>